<evidence type="ECO:0000256" key="1">
    <source>
        <dbReference type="SAM" id="MobiDB-lite"/>
    </source>
</evidence>
<gene>
    <name evidence="3" type="ORF">EGW08_005639</name>
</gene>
<name>A0A3S0ZTZ3_ELYCH</name>
<feature type="compositionally biased region" description="Basic and acidic residues" evidence="1">
    <location>
        <begin position="331"/>
        <end position="355"/>
    </location>
</feature>
<evidence type="ECO:0000256" key="2">
    <source>
        <dbReference type="SAM" id="Phobius"/>
    </source>
</evidence>
<keyword evidence="2" id="KW-1133">Transmembrane helix</keyword>
<feature type="region of interest" description="Disordered" evidence="1">
    <location>
        <begin position="179"/>
        <end position="202"/>
    </location>
</feature>
<dbReference type="AlphaFoldDB" id="A0A3S0ZTZ3"/>
<comment type="caution">
    <text evidence="3">The sequence shown here is derived from an EMBL/GenBank/DDBJ whole genome shotgun (WGS) entry which is preliminary data.</text>
</comment>
<evidence type="ECO:0000313" key="3">
    <source>
        <dbReference type="EMBL" id="RUS86623.1"/>
    </source>
</evidence>
<feature type="compositionally biased region" description="Basic and acidic residues" evidence="1">
    <location>
        <begin position="302"/>
        <end position="323"/>
    </location>
</feature>
<accession>A0A3S0ZTZ3</accession>
<keyword evidence="2" id="KW-0472">Membrane</keyword>
<reference evidence="3 4" key="1">
    <citation type="submission" date="2019-01" db="EMBL/GenBank/DDBJ databases">
        <title>A draft genome assembly of the solar-powered sea slug Elysia chlorotica.</title>
        <authorList>
            <person name="Cai H."/>
            <person name="Li Q."/>
            <person name="Fang X."/>
            <person name="Li J."/>
            <person name="Curtis N.E."/>
            <person name="Altenburger A."/>
            <person name="Shibata T."/>
            <person name="Feng M."/>
            <person name="Maeda T."/>
            <person name="Schwartz J.A."/>
            <person name="Shigenobu S."/>
            <person name="Lundholm N."/>
            <person name="Nishiyama T."/>
            <person name="Yang H."/>
            <person name="Hasebe M."/>
            <person name="Li S."/>
            <person name="Pierce S.K."/>
            <person name="Wang J."/>
        </authorList>
    </citation>
    <scope>NUCLEOTIDE SEQUENCE [LARGE SCALE GENOMIC DNA]</scope>
    <source>
        <strain evidence="3">EC2010</strain>
        <tissue evidence="3">Whole organism of an adult</tissue>
    </source>
</reference>
<dbReference type="EMBL" id="RQTK01000133">
    <property type="protein sequence ID" value="RUS86623.1"/>
    <property type="molecule type" value="Genomic_DNA"/>
</dbReference>
<dbReference type="Proteomes" id="UP000271974">
    <property type="component" value="Unassembled WGS sequence"/>
</dbReference>
<evidence type="ECO:0000313" key="4">
    <source>
        <dbReference type="Proteomes" id="UP000271974"/>
    </source>
</evidence>
<sequence length="355" mass="38894">MPWRVSSHASGDFLLVVEHSNPRFSTPKAAGYRHSQFSPHLKLLAVAILNLLLTVITLIFLVALKKEMRVAVFSLCGSAKDSEEKSVFSDLKATDKSSSHAALEAQKIHDYCETVDRERYTNEHKRQLRTLIRSSSSAGSFSAGAFSAPLGLTTCTPGPRLQNSRTCESAAEPITFSASRGSKHRRKFLSNGSGPGVLKPEPSISRLLDSDYSKPVVERSKSIISSGIVEEELHTDLVSFQSSMPVPIAQKSFINRGSETSQQQIDNPVKDSTQQAIQLPAFPDSESRPVAPAVVAASEKLSLSDDSHVKTPLVEKDLDDVRVRPALLPSTDREQTGKPRECKSLLERESESERL</sequence>
<feature type="transmembrane region" description="Helical" evidence="2">
    <location>
        <begin position="43"/>
        <end position="64"/>
    </location>
</feature>
<proteinExistence type="predicted"/>
<organism evidence="3 4">
    <name type="scientific">Elysia chlorotica</name>
    <name type="common">Eastern emerald elysia</name>
    <name type="synonym">Sea slug</name>
    <dbReference type="NCBI Taxonomy" id="188477"/>
    <lineage>
        <taxon>Eukaryota</taxon>
        <taxon>Metazoa</taxon>
        <taxon>Spiralia</taxon>
        <taxon>Lophotrochozoa</taxon>
        <taxon>Mollusca</taxon>
        <taxon>Gastropoda</taxon>
        <taxon>Heterobranchia</taxon>
        <taxon>Euthyneura</taxon>
        <taxon>Panpulmonata</taxon>
        <taxon>Sacoglossa</taxon>
        <taxon>Placobranchoidea</taxon>
        <taxon>Plakobranchidae</taxon>
        <taxon>Elysia</taxon>
    </lineage>
</organism>
<keyword evidence="4" id="KW-1185">Reference proteome</keyword>
<protein>
    <submittedName>
        <fullName evidence="3">Uncharacterized protein</fullName>
    </submittedName>
</protein>
<dbReference type="OrthoDB" id="1100386at2759"/>
<feature type="region of interest" description="Disordered" evidence="1">
    <location>
        <begin position="299"/>
        <end position="355"/>
    </location>
</feature>
<keyword evidence="2" id="KW-0812">Transmembrane</keyword>